<accession>A0A9N9NKG6</accession>
<reference evidence="2" key="1">
    <citation type="submission" date="2021-06" db="EMBL/GenBank/DDBJ databases">
        <authorList>
            <person name="Kallberg Y."/>
            <person name="Tangrot J."/>
            <person name="Rosling A."/>
        </authorList>
    </citation>
    <scope>NUCLEOTIDE SEQUENCE</scope>
    <source>
        <strain evidence="2">MA453B</strain>
    </source>
</reference>
<evidence type="ECO:0000313" key="2">
    <source>
        <dbReference type="EMBL" id="CAG8746321.1"/>
    </source>
</evidence>
<dbReference type="Proteomes" id="UP000789405">
    <property type="component" value="Unassembled WGS sequence"/>
</dbReference>
<dbReference type="EMBL" id="CAJVPY010014399">
    <property type="protein sequence ID" value="CAG8746321.1"/>
    <property type="molecule type" value="Genomic_DNA"/>
</dbReference>
<evidence type="ECO:0000313" key="3">
    <source>
        <dbReference type="Proteomes" id="UP000789405"/>
    </source>
</evidence>
<organism evidence="2 3">
    <name type="scientific">Dentiscutata erythropus</name>
    <dbReference type="NCBI Taxonomy" id="1348616"/>
    <lineage>
        <taxon>Eukaryota</taxon>
        <taxon>Fungi</taxon>
        <taxon>Fungi incertae sedis</taxon>
        <taxon>Mucoromycota</taxon>
        <taxon>Glomeromycotina</taxon>
        <taxon>Glomeromycetes</taxon>
        <taxon>Diversisporales</taxon>
        <taxon>Gigasporaceae</taxon>
        <taxon>Dentiscutata</taxon>
    </lineage>
</organism>
<feature type="region of interest" description="Disordered" evidence="1">
    <location>
        <begin position="58"/>
        <end position="132"/>
    </location>
</feature>
<feature type="compositionally biased region" description="Polar residues" evidence="1">
    <location>
        <begin position="58"/>
        <end position="85"/>
    </location>
</feature>
<evidence type="ECO:0000256" key="1">
    <source>
        <dbReference type="SAM" id="MobiDB-lite"/>
    </source>
</evidence>
<comment type="caution">
    <text evidence="2">The sequence shown here is derived from an EMBL/GenBank/DDBJ whole genome shotgun (WGS) entry which is preliminary data.</text>
</comment>
<feature type="non-terminal residue" evidence="2">
    <location>
        <position position="132"/>
    </location>
</feature>
<feature type="compositionally biased region" description="Low complexity" evidence="1">
    <location>
        <begin position="88"/>
        <end position="132"/>
    </location>
</feature>
<name>A0A9N9NKG6_9GLOM</name>
<keyword evidence="3" id="KW-1185">Reference proteome</keyword>
<feature type="non-terminal residue" evidence="2">
    <location>
        <position position="1"/>
    </location>
</feature>
<gene>
    <name evidence="2" type="ORF">DERYTH_LOCUS16466</name>
</gene>
<sequence length="132" mass="14364">SMEIDLTELNFVQTILPPPFNNSTSNTNQTINSQTTSTFFKLPQASKPTASTPVITTQLSNSNTLIQPQTSISNKPATNSTTQLPGPTINNNNQNSIQLLNNTNHTKNNDNSTNNNTNNNNNSNNNIINYAS</sequence>
<dbReference type="AlphaFoldDB" id="A0A9N9NKG6"/>
<proteinExistence type="predicted"/>
<protein>
    <submittedName>
        <fullName evidence="2">2764_t:CDS:1</fullName>
    </submittedName>
</protein>